<protein>
    <submittedName>
        <fullName evidence="1">Uncharacterized protein</fullName>
    </submittedName>
</protein>
<dbReference type="EMBL" id="CAJHUC010002608">
    <property type="protein sequence ID" value="CAD7704047.1"/>
    <property type="molecule type" value="Genomic_DNA"/>
</dbReference>
<organism evidence="1 2">
    <name type="scientific">Ostreobium quekettii</name>
    <dbReference type="NCBI Taxonomy" id="121088"/>
    <lineage>
        <taxon>Eukaryota</taxon>
        <taxon>Viridiplantae</taxon>
        <taxon>Chlorophyta</taxon>
        <taxon>core chlorophytes</taxon>
        <taxon>Ulvophyceae</taxon>
        <taxon>TCBD clade</taxon>
        <taxon>Bryopsidales</taxon>
        <taxon>Ostreobineae</taxon>
        <taxon>Ostreobiaceae</taxon>
        <taxon>Ostreobium</taxon>
    </lineage>
</organism>
<evidence type="ECO:0000313" key="1">
    <source>
        <dbReference type="EMBL" id="CAD7704047.1"/>
    </source>
</evidence>
<evidence type="ECO:0000313" key="2">
    <source>
        <dbReference type="Proteomes" id="UP000708148"/>
    </source>
</evidence>
<reference evidence="1" key="1">
    <citation type="submission" date="2020-12" db="EMBL/GenBank/DDBJ databases">
        <authorList>
            <person name="Iha C."/>
        </authorList>
    </citation>
    <scope>NUCLEOTIDE SEQUENCE</scope>
</reference>
<sequence length="110" mass="11777">MMLNMEFRACGALFAPVKPALHGSGQFDRMLSSARGQGRTDAGARAQSEMLLWVLESVGASSRGGCQDSGNKHVAQSDERSFVNDDPLEVVQFCSIIGDVPLISYLVSQA</sequence>
<gene>
    <name evidence="1" type="ORF">OSTQU699_LOCUS9404</name>
</gene>
<dbReference type="AlphaFoldDB" id="A0A8S1JD34"/>
<comment type="caution">
    <text evidence="1">The sequence shown here is derived from an EMBL/GenBank/DDBJ whole genome shotgun (WGS) entry which is preliminary data.</text>
</comment>
<keyword evidence="2" id="KW-1185">Reference proteome</keyword>
<accession>A0A8S1JD34</accession>
<proteinExistence type="predicted"/>
<name>A0A8S1JD34_9CHLO</name>
<dbReference type="Proteomes" id="UP000708148">
    <property type="component" value="Unassembled WGS sequence"/>
</dbReference>